<dbReference type="AlphaFoldDB" id="A0A151IGR7"/>
<dbReference type="Proteomes" id="UP000078542">
    <property type="component" value="Unassembled WGS sequence"/>
</dbReference>
<sequence length="137" mass="16365">MYFIEISHSNCFFFTHFKSTSWSATLPSRTSWAVENNTNCLINYLFFDSLIKHLLCYYKSTRRKKHFYKKIHVACRYEDLIENDYPYLLILLLQGEFLLLDLFQLITEIEFGGFLLELGKLVLVLRHFLQGRLHAEV</sequence>
<gene>
    <name evidence="1" type="ORF">ALC62_08520</name>
</gene>
<reference evidence="1 2" key="1">
    <citation type="submission" date="2016-03" db="EMBL/GenBank/DDBJ databases">
        <title>Cyphomyrmex costatus WGS genome.</title>
        <authorList>
            <person name="Nygaard S."/>
            <person name="Hu H."/>
            <person name="Boomsma J."/>
            <person name="Zhang G."/>
        </authorList>
    </citation>
    <scope>NUCLEOTIDE SEQUENCE [LARGE SCALE GENOMIC DNA]</scope>
    <source>
        <strain evidence="1">MS0001</strain>
        <tissue evidence="1">Whole body</tissue>
    </source>
</reference>
<protein>
    <submittedName>
        <fullName evidence="1">Uncharacterized protein</fullName>
    </submittedName>
</protein>
<evidence type="ECO:0000313" key="2">
    <source>
        <dbReference type="Proteomes" id="UP000078542"/>
    </source>
</evidence>
<dbReference type="EMBL" id="KQ977661">
    <property type="protein sequence ID" value="KYN00662.1"/>
    <property type="molecule type" value="Genomic_DNA"/>
</dbReference>
<keyword evidence="2" id="KW-1185">Reference proteome</keyword>
<proteinExistence type="predicted"/>
<organism evidence="1 2">
    <name type="scientific">Cyphomyrmex costatus</name>
    <dbReference type="NCBI Taxonomy" id="456900"/>
    <lineage>
        <taxon>Eukaryota</taxon>
        <taxon>Metazoa</taxon>
        <taxon>Ecdysozoa</taxon>
        <taxon>Arthropoda</taxon>
        <taxon>Hexapoda</taxon>
        <taxon>Insecta</taxon>
        <taxon>Pterygota</taxon>
        <taxon>Neoptera</taxon>
        <taxon>Endopterygota</taxon>
        <taxon>Hymenoptera</taxon>
        <taxon>Apocrita</taxon>
        <taxon>Aculeata</taxon>
        <taxon>Formicoidea</taxon>
        <taxon>Formicidae</taxon>
        <taxon>Myrmicinae</taxon>
        <taxon>Cyphomyrmex</taxon>
    </lineage>
</organism>
<dbReference type="STRING" id="456900.A0A151IGR7"/>
<name>A0A151IGR7_9HYME</name>
<evidence type="ECO:0000313" key="1">
    <source>
        <dbReference type="EMBL" id="KYN00662.1"/>
    </source>
</evidence>
<accession>A0A151IGR7</accession>